<dbReference type="SUPFAM" id="SSF54427">
    <property type="entry name" value="NTF2-like"/>
    <property type="match status" value="1"/>
</dbReference>
<dbReference type="PANTHER" id="PTHR41252:SF1">
    <property type="entry name" value="BLR2505 PROTEIN"/>
    <property type="match status" value="1"/>
</dbReference>
<dbReference type="RefSeq" id="WP_092960746.1">
    <property type="nucleotide sequence ID" value="NZ_FOSQ01000005.1"/>
</dbReference>
<accession>A0A1I4BEF8</accession>
<sequence length="121" mass="13315">MTQDVLAAVATPDLRIAYSGRPGLLPWSGIWQGVAEAMRFFAAVAQHLEVLEVTPIRRVTEGDTVLVVLSGRWRARATGREVAARVANLFTLREGRVATYDVFHDIAALWEALRGETLPDS</sequence>
<dbReference type="Proteomes" id="UP000199473">
    <property type="component" value="Unassembled WGS sequence"/>
</dbReference>
<dbReference type="AlphaFoldDB" id="A0A1I4BEF8"/>
<evidence type="ECO:0000313" key="3">
    <source>
        <dbReference type="Proteomes" id="UP000199473"/>
    </source>
</evidence>
<evidence type="ECO:0000313" key="2">
    <source>
        <dbReference type="EMBL" id="SFK67174.1"/>
    </source>
</evidence>
<proteinExistence type="predicted"/>
<dbReference type="InterPro" id="IPR032710">
    <property type="entry name" value="NTF2-like_dom_sf"/>
</dbReference>
<feature type="domain" description="SnoaL-like" evidence="1">
    <location>
        <begin position="4"/>
        <end position="98"/>
    </location>
</feature>
<dbReference type="EMBL" id="FOSQ01000005">
    <property type="protein sequence ID" value="SFK67174.1"/>
    <property type="molecule type" value="Genomic_DNA"/>
</dbReference>
<dbReference type="OrthoDB" id="582171at2"/>
<dbReference type="Pfam" id="PF12680">
    <property type="entry name" value="SnoaL_2"/>
    <property type="match status" value="1"/>
</dbReference>
<name>A0A1I4BEF8_9PROT</name>
<dbReference type="Gene3D" id="3.10.450.50">
    <property type="match status" value="1"/>
</dbReference>
<evidence type="ECO:0000259" key="1">
    <source>
        <dbReference type="Pfam" id="PF12680"/>
    </source>
</evidence>
<dbReference type="InterPro" id="IPR037401">
    <property type="entry name" value="SnoaL-like"/>
</dbReference>
<gene>
    <name evidence="2" type="ORF">SAMN02745775_105232</name>
</gene>
<reference evidence="2 3" key="1">
    <citation type="submission" date="2016-10" db="EMBL/GenBank/DDBJ databases">
        <authorList>
            <person name="de Groot N.N."/>
        </authorList>
    </citation>
    <scope>NUCLEOTIDE SEQUENCE [LARGE SCALE GENOMIC DNA]</scope>
    <source>
        <strain evidence="2 3">DSM 19981</strain>
    </source>
</reference>
<keyword evidence="3" id="KW-1185">Reference proteome</keyword>
<organism evidence="2 3">
    <name type="scientific">Falsiroseomonas stagni DSM 19981</name>
    <dbReference type="NCBI Taxonomy" id="1123062"/>
    <lineage>
        <taxon>Bacteria</taxon>
        <taxon>Pseudomonadati</taxon>
        <taxon>Pseudomonadota</taxon>
        <taxon>Alphaproteobacteria</taxon>
        <taxon>Acetobacterales</taxon>
        <taxon>Roseomonadaceae</taxon>
        <taxon>Falsiroseomonas</taxon>
    </lineage>
</organism>
<protein>
    <recommendedName>
        <fullName evidence="1">SnoaL-like domain-containing protein</fullName>
    </recommendedName>
</protein>
<dbReference type="PANTHER" id="PTHR41252">
    <property type="entry name" value="BLR2505 PROTEIN"/>
    <property type="match status" value="1"/>
</dbReference>
<dbReference type="STRING" id="1123062.SAMN02745775_105232"/>